<feature type="transmembrane region" description="Helical" evidence="3">
    <location>
        <begin position="38"/>
        <end position="60"/>
    </location>
</feature>
<comment type="caution">
    <text evidence="4">The sequence shown here is derived from an EMBL/GenBank/DDBJ whole genome shotgun (WGS) entry which is preliminary data.</text>
</comment>
<dbReference type="GO" id="GO:0030420">
    <property type="term" value="P:establishment of competence for transformation"/>
    <property type="evidence" value="ECO:0007669"/>
    <property type="project" value="UniProtKB-KW"/>
</dbReference>
<dbReference type="SUPFAM" id="SSF54523">
    <property type="entry name" value="Pili subunits"/>
    <property type="match status" value="1"/>
</dbReference>
<dbReference type="eggNOG" id="COG2165">
    <property type="taxonomic scope" value="Bacteria"/>
</dbReference>
<reference evidence="4 5" key="1">
    <citation type="journal article" date="2014" name="BMC Genomics">
        <title>Genomic comparison of sporeforming bacilli isolated from milk.</title>
        <authorList>
            <person name="Moreno Switt A.I."/>
            <person name="Andrus A.D."/>
            <person name="Ranieri M.L."/>
            <person name="Orsi R.H."/>
            <person name="Ivy R."/>
            <person name="den Bakker H.C."/>
            <person name="Martin N.H."/>
            <person name="Wiedmann M."/>
            <person name="Boor K.J."/>
        </authorList>
    </citation>
    <scope>NUCLEOTIDE SEQUENCE [LARGE SCALE GENOMIC DNA]</scope>
    <source>
        <strain evidence="4 5">FSL R5-213</strain>
    </source>
</reference>
<proteinExistence type="predicted"/>
<name>W4ER51_9BACL</name>
<dbReference type="PATRIC" id="fig|1227360.4.peg.3217"/>
<dbReference type="AlphaFoldDB" id="W4ER51"/>
<dbReference type="Pfam" id="PF07963">
    <property type="entry name" value="N_methyl"/>
    <property type="match status" value="1"/>
</dbReference>
<dbReference type="PROSITE" id="PS00409">
    <property type="entry name" value="PROKAR_NTER_METHYL"/>
    <property type="match status" value="1"/>
</dbReference>
<evidence type="ECO:0000256" key="2">
    <source>
        <dbReference type="ARBA" id="ARBA00023287"/>
    </source>
</evidence>
<dbReference type="Proteomes" id="UP000019062">
    <property type="component" value="Unassembled WGS sequence"/>
</dbReference>
<dbReference type="NCBIfam" id="TIGR02532">
    <property type="entry name" value="IV_pilin_GFxxxE"/>
    <property type="match status" value="1"/>
</dbReference>
<keyword evidence="3" id="KW-0472">Membrane</keyword>
<evidence type="ECO:0000256" key="1">
    <source>
        <dbReference type="ARBA" id="ARBA00004241"/>
    </source>
</evidence>
<organism evidence="4 5">
    <name type="scientific">Viridibacillus arenosi FSL R5-213</name>
    <dbReference type="NCBI Taxonomy" id="1227360"/>
    <lineage>
        <taxon>Bacteria</taxon>
        <taxon>Bacillati</taxon>
        <taxon>Bacillota</taxon>
        <taxon>Bacilli</taxon>
        <taxon>Bacillales</taxon>
        <taxon>Caryophanaceae</taxon>
        <taxon>Viridibacillus</taxon>
    </lineage>
</organism>
<gene>
    <name evidence="4" type="ORF">C176_15792</name>
</gene>
<keyword evidence="5" id="KW-1185">Reference proteome</keyword>
<protein>
    <recommendedName>
        <fullName evidence="6">Prepilin-type N-terminal cleavage/methylation domain-containing protein</fullName>
    </recommendedName>
</protein>
<accession>W4ER51</accession>
<dbReference type="InterPro" id="IPR012902">
    <property type="entry name" value="N_methyl_site"/>
</dbReference>
<evidence type="ECO:0008006" key="6">
    <source>
        <dbReference type="Google" id="ProtNLM"/>
    </source>
</evidence>
<dbReference type="InterPro" id="IPR045584">
    <property type="entry name" value="Pilin-like"/>
</dbReference>
<keyword evidence="3" id="KW-1133">Transmembrane helix</keyword>
<comment type="subcellular location">
    <subcellularLocation>
        <location evidence="1">Cell surface</location>
    </subcellularLocation>
</comment>
<dbReference type="GO" id="GO:0009986">
    <property type="term" value="C:cell surface"/>
    <property type="evidence" value="ECO:0007669"/>
    <property type="project" value="UniProtKB-SubCell"/>
</dbReference>
<evidence type="ECO:0000313" key="5">
    <source>
        <dbReference type="Proteomes" id="UP000019062"/>
    </source>
</evidence>
<keyword evidence="2" id="KW-0178">Competence</keyword>
<evidence type="ECO:0000313" key="4">
    <source>
        <dbReference type="EMBL" id="ETT82467.1"/>
    </source>
</evidence>
<sequence>MTTEQVQLTSKDQLTYTKKGGFIMNKIKKMIKNERGMTLIELLAVIVIIAIIALIAIPAIGNIINNSNDKAILADASNILSGAKIAFTDGECSENECTADQLKSFVTKDGTDLSGVSVKRADGVYTVTYPALAEMKGKFKDEATDGTITSDKLAKLMGNKKETTPPTGN</sequence>
<dbReference type="Gene3D" id="3.30.700.10">
    <property type="entry name" value="Glycoprotein, Type 4 Pilin"/>
    <property type="match status" value="1"/>
</dbReference>
<evidence type="ECO:0000256" key="3">
    <source>
        <dbReference type="SAM" id="Phobius"/>
    </source>
</evidence>
<keyword evidence="3" id="KW-0812">Transmembrane</keyword>
<dbReference type="EMBL" id="ASQA01000034">
    <property type="protein sequence ID" value="ETT82467.1"/>
    <property type="molecule type" value="Genomic_DNA"/>
</dbReference>